<dbReference type="Proteomes" id="UP000036356">
    <property type="component" value="Unassembled WGS sequence"/>
</dbReference>
<feature type="transmembrane region" description="Helical" evidence="6">
    <location>
        <begin position="6"/>
        <end position="23"/>
    </location>
</feature>
<dbReference type="Pfam" id="PF02653">
    <property type="entry name" value="BPD_transp_2"/>
    <property type="match status" value="1"/>
</dbReference>
<dbReference type="InterPro" id="IPR001851">
    <property type="entry name" value="ABC_transp_permease"/>
</dbReference>
<comment type="subcellular location">
    <subcellularLocation>
        <location evidence="1">Cell membrane</location>
        <topology evidence="1">Multi-pass membrane protein</topology>
    </subcellularLocation>
</comment>
<keyword evidence="2" id="KW-1003">Cell membrane</keyword>
<feature type="transmembrane region" description="Helical" evidence="6">
    <location>
        <begin position="244"/>
        <end position="263"/>
    </location>
</feature>
<reference evidence="7 8" key="1">
    <citation type="submission" date="2015-06" db="EMBL/GenBank/DDBJ databases">
        <title>Draft genome of the moderately acidophilic sulfate reducer Candidatus Desulfosporosinus acididurans strain M1.</title>
        <authorList>
            <person name="Poehlein A."/>
            <person name="Petzsch P."/>
            <person name="Johnson B.D."/>
            <person name="Schloemann M."/>
            <person name="Daniel R."/>
            <person name="Muehling M."/>
        </authorList>
    </citation>
    <scope>NUCLEOTIDE SEQUENCE [LARGE SCALE GENOMIC DNA]</scope>
    <source>
        <strain evidence="7 8">M1</strain>
    </source>
</reference>
<dbReference type="RefSeq" id="WP_047811182.1">
    <property type="nucleotide sequence ID" value="NZ_LDZY01000012.1"/>
</dbReference>
<feature type="transmembrane region" description="Helical" evidence="6">
    <location>
        <begin position="35"/>
        <end position="56"/>
    </location>
</feature>
<dbReference type="PATRIC" id="fig|476652.3.peg.3570"/>
<dbReference type="PANTHER" id="PTHR43370">
    <property type="entry name" value="SUGAR ABC TRANSPORTER INTEGRAL MEMBRANE PROTEIN-RELATED"/>
    <property type="match status" value="1"/>
</dbReference>
<keyword evidence="4 6" id="KW-1133">Transmembrane helix</keyword>
<evidence type="ECO:0000313" key="8">
    <source>
        <dbReference type="Proteomes" id="UP000036356"/>
    </source>
</evidence>
<dbReference type="GO" id="GO:0022857">
    <property type="term" value="F:transmembrane transporter activity"/>
    <property type="evidence" value="ECO:0007669"/>
    <property type="project" value="InterPro"/>
</dbReference>
<organism evidence="7 8">
    <name type="scientific">Desulfosporosinus acididurans</name>
    <dbReference type="NCBI Taxonomy" id="476652"/>
    <lineage>
        <taxon>Bacteria</taxon>
        <taxon>Bacillati</taxon>
        <taxon>Bacillota</taxon>
        <taxon>Clostridia</taxon>
        <taxon>Eubacteriales</taxon>
        <taxon>Desulfitobacteriaceae</taxon>
        <taxon>Desulfosporosinus</taxon>
    </lineage>
</organism>
<evidence type="ECO:0000256" key="2">
    <source>
        <dbReference type="ARBA" id="ARBA00022475"/>
    </source>
</evidence>
<accession>A0A0J1FML2</accession>
<name>A0A0J1FML2_9FIRM</name>
<gene>
    <name evidence="7" type="ORF">DEAC_c33830</name>
</gene>
<evidence type="ECO:0000256" key="5">
    <source>
        <dbReference type="ARBA" id="ARBA00023136"/>
    </source>
</evidence>
<dbReference type="AlphaFoldDB" id="A0A0J1FML2"/>
<dbReference type="CDD" id="cd06580">
    <property type="entry name" value="TM_PBP1_transp_TpRbsC_like"/>
    <property type="match status" value="1"/>
</dbReference>
<evidence type="ECO:0000256" key="4">
    <source>
        <dbReference type="ARBA" id="ARBA00022989"/>
    </source>
</evidence>
<comment type="caution">
    <text evidence="7">The sequence shown here is derived from an EMBL/GenBank/DDBJ whole genome shotgun (WGS) entry which is preliminary data.</text>
</comment>
<dbReference type="EMBL" id="LDZY01000012">
    <property type="protein sequence ID" value="KLU64739.1"/>
    <property type="molecule type" value="Genomic_DNA"/>
</dbReference>
<keyword evidence="3 6" id="KW-0812">Transmembrane</keyword>
<evidence type="ECO:0000256" key="6">
    <source>
        <dbReference type="SAM" id="Phobius"/>
    </source>
</evidence>
<feature type="transmembrane region" description="Helical" evidence="6">
    <location>
        <begin position="62"/>
        <end position="84"/>
    </location>
</feature>
<keyword evidence="8" id="KW-1185">Reference proteome</keyword>
<protein>
    <submittedName>
        <fullName evidence="7">Branched-chain amino acid transport system / permease component</fullName>
    </submittedName>
</protein>
<evidence type="ECO:0000256" key="3">
    <source>
        <dbReference type="ARBA" id="ARBA00022692"/>
    </source>
</evidence>
<dbReference type="STRING" id="476652.DEAC_c33830"/>
<feature type="transmembrane region" description="Helical" evidence="6">
    <location>
        <begin position="187"/>
        <end position="208"/>
    </location>
</feature>
<proteinExistence type="predicted"/>
<dbReference type="PANTHER" id="PTHR43370:SF2">
    <property type="entry name" value="ABC TRANSPORTER PERMEASE PROTEIN"/>
    <property type="match status" value="1"/>
</dbReference>
<keyword evidence="5 6" id="KW-0472">Membrane</keyword>
<evidence type="ECO:0000256" key="1">
    <source>
        <dbReference type="ARBA" id="ARBA00004651"/>
    </source>
</evidence>
<feature type="transmembrane region" description="Helical" evidence="6">
    <location>
        <begin position="144"/>
        <end position="161"/>
    </location>
</feature>
<evidence type="ECO:0000313" key="7">
    <source>
        <dbReference type="EMBL" id="KLU64739.1"/>
    </source>
</evidence>
<sequence>MNLNYLIAILASGVVAGTPILYASLGEVITERAGILNLGVEGMMLVGAVSAFYVGTFSQNKWLGLLVAIVAGGLMALIHAVITIAFRANQVASGLALTIFGTGLSAYLGRTLVGIPPTSTFKTVPLPGLSQIPIIGKILFNQDLMVYLSVILVIVLWFVFYKTKAGLLLRAAGENPSAVDALGHNIFLVRYAAVIGGGMFAGAGGAYLSLAYSPSWVENMSAGRGWIAVALVIFAVWDPARALLGAWLFGVIASLGLHLQALGVMIPSYFLQMLPYIFTFIVLVITTRETKTRRSGTPAALGIPYSREER</sequence>
<dbReference type="GO" id="GO:0005886">
    <property type="term" value="C:plasma membrane"/>
    <property type="evidence" value="ECO:0007669"/>
    <property type="project" value="UniProtKB-SubCell"/>
</dbReference>
<feature type="transmembrane region" description="Helical" evidence="6">
    <location>
        <begin position="91"/>
        <end position="109"/>
    </location>
</feature>
<feature type="transmembrane region" description="Helical" evidence="6">
    <location>
        <begin position="269"/>
        <end position="286"/>
    </location>
</feature>
<feature type="transmembrane region" description="Helical" evidence="6">
    <location>
        <begin position="220"/>
        <end position="237"/>
    </location>
</feature>